<dbReference type="InterPro" id="IPR036259">
    <property type="entry name" value="MFS_trans_sf"/>
</dbReference>
<feature type="transmembrane region" description="Helical" evidence="5">
    <location>
        <begin position="417"/>
        <end position="440"/>
    </location>
</feature>
<dbReference type="GO" id="GO:0005886">
    <property type="term" value="C:plasma membrane"/>
    <property type="evidence" value="ECO:0007669"/>
    <property type="project" value="UniProtKB-SubCell"/>
</dbReference>
<keyword evidence="4 5" id="KW-0472">Membrane</keyword>
<feature type="domain" description="Major facilitator superfamily (MFS) profile" evidence="6">
    <location>
        <begin position="26"/>
        <end position="481"/>
    </location>
</feature>
<dbReference type="SUPFAM" id="SSF103473">
    <property type="entry name" value="MFS general substrate transporter"/>
    <property type="match status" value="1"/>
</dbReference>
<evidence type="ECO:0000256" key="2">
    <source>
        <dbReference type="ARBA" id="ARBA00022692"/>
    </source>
</evidence>
<feature type="transmembrane region" description="Helical" evidence="5">
    <location>
        <begin position="460"/>
        <end position="477"/>
    </location>
</feature>
<dbReference type="AlphaFoldDB" id="A0A927N2Q8"/>
<evidence type="ECO:0000259" key="6">
    <source>
        <dbReference type="PROSITE" id="PS50850"/>
    </source>
</evidence>
<organism evidence="7 8">
    <name type="scientific">Actinopolymorpha pittospori</name>
    <dbReference type="NCBI Taxonomy" id="648752"/>
    <lineage>
        <taxon>Bacteria</taxon>
        <taxon>Bacillati</taxon>
        <taxon>Actinomycetota</taxon>
        <taxon>Actinomycetes</taxon>
        <taxon>Propionibacteriales</taxon>
        <taxon>Actinopolymorphaceae</taxon>
        <taxon>Actinopolymorpha</taxon>
    </lineage>
</organism>
<dbReference type="PROSITE" id="PS50850">
    <property type="entry name" value="MFS"/>
    <property type="match status" value="1"/>
</dbReference>
<comment type="caution">
    <text evidence="7">The sequence shown here is derived from an EMBL/GenBank/DDBJ whole genome shotgun (WGS) entry which is preliminary data.</text>
</comment>
<dbReference type="Gene3D" id="1.20.1720.10">
    <property type="entry name" value="Multidrug resistance protein D"/>
    <property type="match status" value="2"/>
</dbReference>
<feature type="transmembrane region" description="Helical" evidence="5">
    <location>
        <begin position="180"/>
        <end position="201"/>
    </location>
</feature>
<dbReference type="EMBL" id="JADBEM010000001">
    <property type="protein sequence ID" value="MBE1610994.1"/>
    <property type="molecule type" value="Genomic_DNA"/>
</dbReference>
<keyword evidence="2 5" id="KW-0812">Transmembrane</keyword>
<evidence type="ECO:0000256" key="3">
    <source>
        <dbReference type="ARBA" id="ARBA00022989"/>
    </source>
</evidence>
<comment type="subcellular location">
    <subcellularLocation>
        <location evidence="1">Cell membrane</location>
        <topology evidence="1">Multi-pass membrane protein</topology>
    </subcellularLocation>
</comment>
<feature type="transmembrane region" description="Helical" evidence="5">
    <location>
        <begin position="92"/>
        <end position="111"/>
    </location>
</feature>
<feature type="transmembrane region" description="Helical" evidence="5">
    <location>
        <begin position="317"/>
        <end position="339"/>
    </location>
</feature>
<proteinExistence type="predicted"/>
<feature type="transmembrane region" description="Helical" evidence="5">
    <location>
        <begin position="242"/>
        <end position="261"/>
    </location>
</feature>
<accession>A0A927N2Q8</accession>
<feature type="transmembrane region" description="Helical" evidence="5">
    <location>
        <begin position="26"/>
        <end position="48"/>
    </location>
</feature>
<dbReference type="PANTHER" id="PTHR42718:SF39">
    <property type="entry name" value="ACTINORHODIN TRANSPORTER-RELATED"/>
    <property type="match status" value="1"/>
</dbReference>
<feature type="transmembrane region" description="Helical" evidence="5">
    <location>
        <begin position="351"/>
        <end position="372"/>
    </location>
</feature>
<feature type="transmembrane region" description="Helical" evidence="5">
    <location>
        <begin position="151"/>
        <end position="174"/>
    </location>
</feature>
<dbReference type="PANTHER" id="PTHR42718">
    <property type="entry name" value="MAJOR FACILITATOR SUPERFAMILY MULTIDRUG TRANSPORTER MFSC"/>
    <property type="match status" value="1"/>
</dbReference>
<feature type="transmembrane region" description="Helical" evidence="5">
    <location>
        <begin position="60"/>
        <end position="80"/>
    </location>
</feature>
<dbReference type="RefSeq" id="WP_202896767.1">
    <property type="nucleotide sequence ID" value="NZ_BAABJL010000042.1"/>
</dbReference>
<feature type="transmembrane region" description="Helical" evidence="5">
    <location>
        <begin position="290"/>
        <end position="311"/>
    </location>
</feature>
<evidence type="ECO:0000313" key="8">
    <source>
        <dbReference type="Proteomes" id="UP000638648"/>
    </source>
</evidence>
<sequence>MSDGTRQPVATAASREATLQLPRGRVLAVLLSATFMGQFDFFVVNVAAPSLRQALGAGDAALELIVGGYAFAYAAALISGGRLGDLLGHRRVFVTGMLAFAVTSLLCGLATSPGTLVAARLAQGLAAAAMLPQVLALITATFPPAERSRALAWYGVAGGVGSVAGQVLGGLLVSSDLGGLGWRLIFLVNVPVGLVAALLARRMLPAGGARSRAAVDPLGALGIAVTLALVLVPLTLGRTAGWPLWTWLSMALAVPVGVVTIRWQHHLHRRGGTPVLDLTLVREPAFRAGLVANGAFMLYFASFMFTLTLLLQAGLRLTPFTAGLAFAPAGIAFASSALAARPLLHRYGTRVMLAGCALIITGLALLTAFMLGTGPTTSAVWVSVCAAIASLGNGLVLPSLIGAALTKVQAHHAGAAAGVLTTAQQFASAAGVALLGTVFLATTDAHPGTTGYSAGMVRSAALDIALVLAVALSVHLIRRVNRAER</sequence>
<dbReference type="Proteomes" id="UP000638648">
    <property type="component" value="Unassembled WGS sequence"/>
</dbReference>
<feature type="transmembrane region" description="Helical" evidence="5">
    <location>
        <begin position="213"/>
        <end position="236"/>
    </location>
</feature>
<keyword evidence="8" id="KW-1185">Reference proteome</keyword>
<evidence type="ECO:0000256" key="5">
    <source>
        <dbReference type="SAM" id="Phobius"/>
    </source>
</evidence>
<dbReference type="InterPro" id="IPR011701">
    <property type="entry name" value="MFS"/>
</dbReference>
<dbReference type="InterPro" id="IPR020846">
    <property type="entry name" value="MFS_dom"/>
</dbReference>
<keyword evidence="3 5" id="KW-1133">Transmembrane helix</keyword>
<feature type="transmembrane region" description="Helical" evidence="5">
    <location>
        <begin position="117"/>
        <end position="139"/>
    </location>
</feature>
<evidence type="ECO:0000256" key="1">
    <source>
        <dbReference type="ARBA" id="ARBA00004651"/>
    </source>
</evidence>
<gene>
    <name evidence="7" type="ORF">HEB94_007842</name>
</gene>
<evidence type="ECO:0000256" key="4">
    <source>
        <dbReference type="ARBA" id="ARBA00023136"/>
    </source>
</evidence>
<dbReference type="Pfam" id="PF07690">
    <property type="entry name" value="MFS_1"/>
    <property type="match status" value="1"/>
</dbReference>
<reference evidence="7" key="1">
    <citation type="submission" date="2020-10" db="EMBL/GenBank/DDBJ databases">
        <title>Sequencing the genomes of 1000 actinobacteria strains.</title>
        <authorList>
            <person name="Klenk H.-P."/>
        </authorList>
    </citation>
    <scope>NUCLEOTIDE SEQUENCE</scope>
    <source>
        <strain evidence="7">DSM 45354</strain>
    </source>
</reference>
<dbReference type="GO" id="GO:0022857">
    <property type="term" value="F:transmembrane transporter activity"/>
    <property type="evidence" value="ECO:0007669"/>
    <property type="project" value="InterPro"/>
</dbReference>
<dbReference type="CDD" id="cd17321">
    <property type="entry name" value="MFS_MMR_MDR_like"/>
    <property type="match status" value="1"/>
</dbReference>
<name>A0A927N2Q8_9ACTN</name>
<protein>
    <submittedName>
        <fullName evidence="7">MFS family permease</fullName>
    </submittedName>
</protein>
<feature type="transmembrane region" description="Helical" evidence="5">
    <location>
        <begin position="378"/>
        <end position="405"/>
    </location>
</feature>
<evidence type="ECO:0000313" key="7">
    <source>
        <dbReference type="EMBL" id="MBE1610994.1"/>
    </source>
</evidence>